<keyword evidence="3" id="KW-1185">Reference proteome</keyword>
<sequence length="131" mass="15319">MKTIKFNRLVIALTLFLTTVVTQDIFAQGPPPWAPANGYRAKVRHVYFPTQNMYYDLQDRVYIYANGGNWSISASIPSIFRNVNLGAAVQIGLDFRGDYPQRYNTVHVTEYRYYGKDKHKNKKYKNKKHKH</sequence>
<dbReference type="Proteomes" id="UP000184232">
    <property type="component" value="Unassembled WGS sequence"/>
</dbReference>
<evidence type="ECO:0000313" key="3">
    <source>
        <dbReference type="Proteomes" id="UP000184232"/>
    </source>
</evidence>
<evidence type="ECO:0000313" key="2">
    <source>
        <dbReference type="EMBL" id="SHJ63498.1"/>
    </source>
</evidence>
<proteinExistence type="predicted"/>
<reference evidence="2 3" key="1">
    <citation type="submission" date="2016-11" db="EMBL/GenBank/DDBJ databases">
        <authorList>
            <person name="Jaros S."/>
            <person name="Januszkiewicz K."/>
            <person name="Wedrychowicz H."/>
        </authorList>
    </citation>
    <scope>NUCLEOTIDE SEQUENCE [LARGE SCALE GENOMIC DNA]</scope>
    <source>
        <strain evidence="2 3">DSM 22807</strain>
    </source>
</reference>
<organism evidence="2 3">
    <name type="scientific">Flavobacterium haoranii</name>
    <dbReference type="NCBI Taxonomy" id="683124"/>
    <lineage>
        <taxon>Bacteria</taxon>
        <taxon>Pseudomonadati</taxon>
        <taxon>Bacteroidota</taxon>
        <taxon>Flavobacteriia</taxon>
        <taxon>Flavobacteriales</taxon>
        <taxon>Flavobacteriaceae</taxon>
        <taxon>Flavobacterium</taxon>
    </lineage>
</organism>
<feature type="chain" id="PRO_5012002714" evidence="1">
    <location>
        <begin position="28"/>
        <end position="131"/>
    </location>
</feature>
<name>A0A1M6KX07_9FLAO</name>
<dbReference type="RefSeq" id="WP_072785256.1">
    <property type="nucleotide sequence ID" value="NZ_CP045292.1"/>
</dbReference>
<gene>
    <name evidence="2" type="ORF">SAMN05444337_2320</name>
</gene>
<dbReference type="EMBL" id="FQZH01000005">
    <property type="protein sequence ID" value="SHJ63498.1"/>
    <property type="molecule type" value="Genomic_DNA"/>
</dbReference>
<dbReference type="AlphaFoldDB" id="A0A1M6KX07"/>
<dbReference type="OrthoDB" id="1367720at2"/>
<feature type="signal peptide" evidence="1">
    <location>
        <begin position="1"/>
        <end position="27"/>
    </location>
</feature>
<keyword evidence="1" id="KW-0732">Signal</keyword>
<dbReference type="STRING" id="683124.SAMN05444337_2320"/>
<evidence type="ECO:0000256" key="1">
    <source>
        <dbReference type="SAM" id="SignalP"/>
    </source>
</evidence>
<protein>
    <submittedName>
        <fullName evidence="2">Uncharacterized protein</fullName>
    </submittedName>
</protein>
<accession>A0A1M6KX07</accession>